<feature type="domain" description="FAD dependent oxidoreductase" evidence="7">
    <location>
        <begin position="22"/>
        <end position="62"/>
    </location>
</feature>
<keyword evidence="11" id="KW-1185">Reference proteome</keyword>
<evidence type="ECO:0000259" key="6">
    <source>
        <dbReference type="Pfam" id="PF00732"/>
    </source>
</evidence>
<evidence type="ECO:0000313" key="11">
    <source>
        <dbReference type="Proteomes" id="UP000199690"/>
    </source>
</evidence>
<keyword evidence="3" id="KW-0285">Flavoprotein</keyword>
<evidence type="ECO:0000256" key="4">
    <source>
        <dbReference type="ARBA" id="ARBA00022827"/>
    </source>
</evidence>
<evidence type="ECO:0000259" key="8">
    <source>
        <dbReference type="Pfam" id="PF05199"/>
    </source>
</evidence>
<protein>
    <submittedName>
        <fullName evidence="9">Choline dehydrogenase</fullName>
    </submittedName>
    <submittedName>
        <fullName evidence="10">Paromamine 6'-oxidase / 6'''-hydroxyneomycin C oxidase / 2'-deamino-2'-hydroxyparomamine 6'-oxidase</fullName>
    </submittedName>
</protein>
<sequence length="538" mass="56916">MTRPQPDYGPAPSESDLAGEYDVCVVGSGAAGATAAWLLARAGLSVAVVEQGAHVTGATSYGSVLAAAEAAWVRQENDTWAKVGYPWTTCNVGGGTVFYGGVLFRNRPVDFDPETVLGRAELPLRWPWDPSELDPYYAVVEDISGVAGDADADPTLPPRGRPYPLPAVPVTDDGAALRTAAAGLGWQPFPTPLAVNTRAYAGQSQCTADAPCICQRCPIGAKGDSASRFLFPAVDLGARLFAGLKAVRLLPGAGRQAAALECVRMDTGRRYEFRARQFLLCANAVQTAALLLRSTTDRHPQGMGNTHDLVGRGLCFKLGEYLIGYRYLGGTARPESEVAGLGPFSTFAVADHYQDPAAPGGLGGLLYEARPMRSFRKRTTEQFIRIEALVPDEPQLANRVQLGSGTDAHGVPDVVMDYQAHPRDLARLDHVLAKGTELLTAAGCAQVTREPSGWALGSGHLHGTCRMGTDPATSVTDPDGRLHDTENVYVGDGALLPYPGGANPTLTIQAVALRMARRLLAERFGITAPLVAEPAMTG</sequence>
<dbReference type="RefSeq" id="WP_177247548.1">
    <property type="nucleotide sequence ID" value="NZ_FNVB01000009.1"/>
</dbReference>
<evidence type="ECO:0000256" key="5">
    <source>
        <dbReference type="ARBA" id="ARBA00023002"/>
    </source>
</evidence>
<keyword evidence="4" id="KW-0274">FAD</keyword>
<feature type="domain" description="Glucose-methanol-choline oxidoreductase C-terminal" evidence="8">
    <location>
        <begin position="394"/>
        <end position="512"/>
    </location>
</feature>
<name>A0A1H6E3R5_9PSEU</name>
<comment type="cofactor">
    <cofactor evidence="1">
        <name>FAD</name>
        <dbReference type="ChEBI" id="CHEBI:57692"/>
    </cofactor>
</comment>
<dbReference type="Pfam" id="PF00732">
    <property type="entry name" value="GMC_oxred_N"/>
    <property type="match status" value="1"/>
</dbReference>
<dbReference type="PANTHER" id="PTHR42784">
    <property type="entry name" value="PYRANOSE 2-OXIDASE"/>
    <property type="match status" value="1"/>
</dbReference>
<keyword evidence="5" id="KW-0560">Oxidoreductase</keyword>
<dbReference type="InterPro" id="IPR007867">
    <property type="entry name" value="GMC_OxRtase_C"/>
</dbReference>
<feature type="domain" description="Glucose-methanol-choline oxidoreductase N-terminal" evidence="6">
    <location>
        <begin position="175"/>
        <end position="314"/>
    </location>
</feature>
<dbReference type="PANTHER" id="PTHR42784:SF1">
    <property type="entry name" value="PYRANOSE 2-OXIDASE"/>
    <property type="match status" value="1"/>
</dbReference>
<dbReference type="GO" id="GO:0050660">
    <property type="term" value="F:flavin adenine dinucleotide binding"/>
    <property type="evidence" value="ECO:0007669"/>
    <property type="project" value="InterPro"/>
</dbReference>
<evidence type="ECO:0000256" key="1">
    <source>
        <dbReference type="ARBA" id="ARBA00001974"/>
    </source>
</evidence>
<accession>A0A1I1RZ67</accession>
<proteinExistence type="inferred from homology"/>
<dbReference type="Proteomes" id="UP000199690">
    <property type="component" value="Unassembled WGS sequence"/>
</dbReference>
<accession>A0A1H6E3R5</accession>
<dbReference type="Gene3D" id="3.50.50.60">
    <property type="entry name" value="FAD/NAD(P)-binding domain"/>
    <property type="match status" value="2"/>
</dbReference>
<organism evidence="9 12">
    <name type="scientific">Saccharopolyspora kobensis</name>
    <dbReference type="NCBI Taxonomy" id="146035"/>
    <lineage>
        <taxon>Bacteria</taxon>
        <taxon>Bacillati</taxon>
        <taxon>Actinomycetota</taxon>
        <taxon>Actinomycetes</taxon>
        <taxon>Pseudonocardiales</taxon>
        <taxon>Pseudonocardiaceae</taxon>
        <taxon>Saccharopolyspora</taxon>
    </lineage>
</organism>
<dbReference type="InterPro" id="IPR036188">
    <property type="entry name" value="FAD/NAD-bd_sf"/>
</dbReference>
<dbReference type="EMBL" id="FNVB01000009">
    <property type="protein sequence ID" value="SEG92338.1"/>
    <property type="molecule type" value="Genomic_DNA"/>
</dbReference>
<gene>
    <name evidence="9" type="ORF">SAMN02982929_05533</name>
    <name evidence="10" type="ORF">SAMN05216506_10462</name>
</gene>
<evidence type="ECO:0000256" key="2">
    <source>
        <dbReference type="ARBA" id="ARBA00010790"/>
    </source>
</evidence>
<dbReference type="InterPro" id="IPR051473">
    <property type="entry name" value="P2Ox-like"/>
</dbReference>
<reference evidence="11 12" key="1">
    <citation type="submission" date="2016-10" db="EMBL/GenBank/DDBJ databases">
        <authorList>
            <person name="Varghese N."/>
            <person name="Submissions S."/>
        </authorList>
    </citation>
    <scope>NUCLEOTIDE SEQUENCE [LARGE SCALE GENOMIC DNA]</scope>
    <source>
        <strain evidence="12">ATCC 20501</strain>
        <strain evidence="10 11">CGMCC 4.3529</strain>
    </source>
</reference>
<evidence type="ECO:0000259" key="7">
    <source>
        <dbReference type="Pfam" id="PF01266"/>
    </source>
</evidence>
<dbReference type="Pfam" id="PF01266">
    <property type="entry name" value="DAO"/>
    <property type="match status" value="1"/>
</dbReference>
<dbReference type="AlphaFoldDB" id="A0A1H6E3R5"/>
<evidence type="ECO:0000313" key="9">
    <source>
        <dbReference type="EMBL" id="SEG92338.1"/>
    </source>
</evidence>
<dbReference type="EMBL" id="FOME01000004">
    <property type="protein sequence ID" value="SFD36823.1"/>
    <property type="molecule type" value="Genomic_DNA"/>
</dbReference>
<dbReference type="InterPro" id="IPR006076">
    <property type="entry name" value="FAD-dep_OxRdtase"/>
</dbReference>
<reference evidence="9" key="2">
    <citation type="submission" date="2016-10" db="EMBL/GenBank/DDBJ databases">
        <authorList>
            <person name="de Groot N.N."/>
        </authorList>
    </citation>
    <scope>NUCLEOTIDE SEQUENCE [LARGE SCALE GENOMIC DNA]</scope>
    <source>
        <strain evidence="9">ATCC 20501</strain>
    </source>
</reference>
<dbReference type="SMR" id="A0A1H6E3R5"/>
<comment type="similarity">
    <text evidence="2">Belongs to the GMC oxidoreductase family.</text>
</comment>
<dbReference type="Proteomes" id="UP000236729">
    <property type="component" value="Unassembled WGS sequence"/>
</dbReference>
<dbReference type="Pfam" id="PF05199">
    <property type="entry name" value="GMC_oxred_C"/>
    <property type="match status" value="1"/>
</dbReference>
<dbReference type="SUPFAM" id="SSF54373">
    <property type="entry name" value="FAD-linked reductases, C-terminal domain"/>
    <property type="match status" value="1"/>
</dbReference>
<dbReference type="InterPro" id="IPR000172">
    <property type="entry name" value="GMC_OxRdtase_N"/>
</dbReference>
<dbReference type="GO" id="GO:0016614">
    <property type="term" value="F:oxidoreductase activity, acting on CH-OH group of donors"/>
    <property type="evidence" value="ECO:0007669"/>
    <property type="project" value="InterPro"/>
</dbReference>
<evidence type="ECO:0000313" key="12">
    <source>
        <dbReference type="Proteomes" id="UP000236729"/>
    </source>
</evidence>
<evidence type="ECO:0000313" key="10">
    <source>
        <dbReference type="EMBL" id="SFD36823.1"/>
    </source>
</evidence>
<dbReference type="SUPFAM" id="SSF51905">
    <property type="entry name" value="FAD/NAD(P)-binding domain"/>
    <property type="match status" value="1"/>
</dbReference>
<evidence type="ECO:0000256" key="3">
    <source>
        <dbReference type="ARBA" id="ARBA00022630"/>
    </source>
</evidence>